<comment type="caution">
    <text evidence="2">The sequence shown here is derived from an EMBL/GenBank/DDBJ whole genome shotgun (WGS) entry which is preliminary data.</text>
</comment>
<proteinExistence type="predicted"/>
<dbReference type="Pfam" id="PF15344">
    <property type="entry name" value="FAM217"/>
    <property type="match status" value="1"/>
</dbReference>
<keyword evidence="3" id="KW-1185">Reference proteome</keyword>
<dbReference type="EMBL" id="JAFJMO010000009">
    <property type="protein sequence ID" value="KAJ8268468.1"/>
    <property type="molecule type" value="Genomic_DNA"/>
</dbReference>
<name>A0A9Q1DEU0_CONCO</name>
<dbReference type="Proteomes" id="UP001152803">
    <property type="component" value="Unassembled WGS sequence"/>
</dbReference>
<reference evidence="2" key="1">
    <citation type="journal article" date="2023" name="Science">
        <title>Genome structures resolve the early diversification of teleost fishes.</title>
        <authorList>
            <person name="Parey E."/>
            <person name="Louis A."/>
            <person name="Montfort J."/>
            <person name="Bouchez O."/>
            <person name="Roques C."/>
            <person name="Iampietro C."/>
            <person name="Lluch J."/>
            <person name="Castinel A."/>
            <person name="Donnadieu C."/>
            <person name="Desvignes T."/>
            <person name="Floi Bucao C."/>
            <person name="Jouanno E."/>
            <person name="Wen M."/>
            <person name="Mejri S."/>
            <person name="Dirks R."/>
            <person name="Jansen H."/>
            <person name="Henkel C."/>
            <person name="Chen W.J."/>
            <person name="Zahm M."/>
            <person name="Cabau C."/>
            <person name="Klopp C."/>
            <person name="Thompson A.W."/>
            <person name="Robinson-Rechavi M."/>
            <person name="Braasch I."/>
            <person name="Lecointre G."/>
            <person name="Bobe J."/>
            <person name="Postlethwait J.H."/>
            <person name="Berthelot C."/>
            <person name="Roest Crollius H."/>
            <person name="Guiguen Y."/>
        </authorList>
    </citation>
    <scope>NUCLEOTIDE SEQUENCE</scope>
    <source>
        <strain evidence="2">Concon-B</strain>
    </source>
</reference>
<accession>A0A9Q1DEU0</accession>
<dbReference type="InterPro" id="IPR029266">
    <property type="entry name" value="FAM217"/>
</dbReference>
<dbReference type="OrthoDB" id="8763336at2759"/>
<evidence type="ECO:0000313" key="3">
    <source>
        <dbReference type="Proteomes" id="UP001152803"/>
    </source>
</evidence>
<dbReference type="AlphaFoldDB" id="A0A9Q1DEU0"/>
<organism evidence="2 3">
    <name type="scientific">Conger conger</name>
    <name type="common">Conger eel</name>
    <name type="synonym">Muraena conger</name>
    <dbReference type="NCBI Taxonomy" id="82655"/>
    <lineage>
        <taxon>Eukaryota</taxon>
        <taxon>Metazoa</taxon>
        <taxon>Chordata</taxon>
        <taxon>Craniata</taxon>
        <taxon>Vertebrata</taxon>
        <taxon>Euteleostomi</taxon>
        <taxon>Actinopterygii</taxon>
        <taxon>Neopterygii</taxon>
        <taxon>Teleostei</taxon>
        <taxon>Anguilliformes</taxon>
        <taxon>Congridae</taxon>
        <taxon>Conger</taxon>
    </lineage>
</organism>
<dbReference type="PANTHER" id="PTHR22145:SF4">
    <property type="entry name" value="PROTEIN FAM217A"/>
    <property type="match status" value="1"/>
</dbReference>
<protein>
    <submittedName>
        <fullName evidence="2">Uncharacterized protein</fullName>
    </submittedName>
</protein>
<feature type="compositionally biased region" description="Basic and acidic residues" evidence="1">
    <location>
        <begin position="252"/>
        <end position="271"/>
    </location>
</feature>
<feature type="compositionally biased region" description="Low complexity" evidence="1">
    <location>
        <begin position="206"/>
        <end position="228"/>
    </location>
</feature>
<feature type="region of interest" description="Disordered" evidence="1">
    <location>
        <begin position="136"/>
        <end position="271"/>
    </location>
</feature>
<feature type="compositionally biased region" description="Polar residues" evidence="1">
    <location>
        <begin position="183"/>
        <end position="192"/>
    </location>
</feature>
<feature type="compositionally biased region" description="Polar residues" evidence="1">
    <location>
        <begin position="414"/>
        <end position="450"/>
    </location>
</feature>
<dbReference type="PANTHER" id="PTHR22145">
    <property type="entry name" value="SI:CH211-266K22.6"/>
    <property type="match status" value="1"/>
</dbReference>
<feature type="compositionally biased region" description="Basic residues" evidence="1">
    <location>
        <begin position="468"/>
        <end position="480"/>
    </location>
</feature>
<gene>
    <name evidence="2" type="ORF">COCON_G00136400</name>
</gene>
<sequence length="487" mass="53782">MDERRTVLPSPLWDYQWEKQIPTFTVRPRDGVLGQINGGICLSQLIEELDELNLRNREPTPKLKDTVGKCVNSGPKLPPPISKIFLPTLNSKCNLSSGSATCCSPLDPTLLKGQLQRNQPDLKCYKAVRSWSHHPKRKHLCIPRSNHGDGGDAAPSERPLRITPAMVTRNHGLRDRRRGEGQGTRNVVSSSYCPPPSRFECPGAGTSNSSSTGQSSSSSLFLDFPSGDSDSDLSDQERTSVTAQEWAAPVELDLRPEPFDKDGDAEPKEDQLSYPEVLPAPLKILDLTQNLFNRADWERRQSLIRQDPSLFVIASRLVEMERMQVATILKERTKAGRSRSVTAISLTRSTARIRKVDFLASQPEISVPGLELGAECPSLLYGLADLTLSDTAMASRRLIKTACVPSKQGHDTRGSNVNPTLPKQPHSNSGRLSKTSFLSGRSAQGTSLSAAPSYKVERLKSSKNMTSRLKRKPSSTRRKTTRPDRKL</sequence>
<feature type="region of interest" description="Disordered" evidence="1">
    <location>
        <begin position="404"/>
        <end position="487"/>
    </location>
</feature>
<evidence type="ECO:0000256" key="1">
    <source>
        <dbReference type="SAM" id="MobiDB-lite"/>
    </source>
</evidence>
<evidence type="ECO:0000313" key="2">
    <source>
        <dbReference type="EMBL" id="KAJ8268468.1"/>
    </source>
</evidence>